<evidence type="ECO:0000256" key="2">
    <source>
        <dbReference type="RuleBase" id="RU004429"/>
    </source>
</evidence>
<keyword evidence="4" id="KW-1185">Reference proteome</keyword>
<accession>A0ABW0KFV7</accession>
<keyword evidence="2" id="KW-0812">Transmembrane</keyword>
<dbReference type="GO" id="GO:0050136">
    <property type="term" value="F:NADH dehydrogenase (quinone) (non-electrogenic) activity"/>
    <property type="evidence" value="ECO:0007669"/>
    <property type="project" value="UniProtKB-EC"/>
</dbReference>
<name>A0ABW0KFV7_9BACL</name>
<keyword evidence="2" id="KW-0472">Membrane</keyword>
<feature type="transmembrane region" description="Helical" evidence="2">
    <location>
        <begin position="64"/>
        <end position="83"/>
    </location>
</feature>
<evidence type="ECO:0000313" key="4">
    <source>
        <dbReference type="Proteomes" id="UP001596044"/>
    </source>
</evidence>
<keyword evidence="2" id="KW-0874">Quinone</keyword>
<dbReference type="InterPro" id="IPR042106">
    <property type="entry name" value="Nuo/plastoQ_OxRdtase_6_NuoJ"/>
</dbReference>
<dbReference type="Gene3D" id="1.20.120.1200">
    <property type="entry name" value="NADH-ubiquinone/plastoquinone oxidoreductase chain 6, subunit NuoJ"/>
    <property type="match status" value="1"/>
</dbReference>
<dbReference type="InterPro" id="IPR001457">
    <property type="entry name" value="NADH_UbQ/plastoQ_OxRdtase_su6"/>
</dbReference>
<dbReference type="RefSeq" id="WP_270884439.1">
    <property type="nucleotide sequence ID" value="NZ_JAQFVF010000070.1"/>
</dbReference>
<dbReference type="NCBIfam" id="NF005168">
    <property type="entry name" value="PRK06638.2-3"/>
    <property type="match status" value="1"/>
</dbReference>
<evidence type="ECO:0000313" key="3">
    <source>
        <dbReference type="EMBL" id="MFC5451426.1"/>
    </source>
</evidence>
<comment type="caution">
    <text evidence="3">The sequence shown here is derived from an EMBL/GenBank/DDBJ whole genome shotgun (WGS) entry which is preliminary data.</text>
</comment>
<feature type="transmembrane region" description="Helical" evidence="2">
    <location>
        <begin position="150"/>
        <end position="171"/>
    </location>
</feature>
<keyword evidence="2" id="KW-1003">Cell membrane</keyword>
<comment type="catalytic activity">
    <reaction evidence="2">
        <text>a quinone + NADH + 5 H(+)(in) = a quinol + NAD(+) + 4 H(+)(out)</text>
        <dbReference type="Rhea" id="RHEA:57888"/>
        <dbReference type="ChEBI" id="CHEBI:15378"/>
        <dbReference type="ChEBI" id="CHEBI:24646"/>
        <dbReference type="ChEBI" id="CHEBI:57540"/>
        <dbReference type="ChEBI" id="CHEBI:57945"/>
        <dbReference type="ChEBI" id="CHEBI:132124"/>
    </reaction>
</comment>
<dbReference type="Pfam" id="PF00499">
    <property type="entry name" value="Oxidored_q3"/>
    <property type="match status" value="1"/>
</dbReference>
<keyword evidence="3" id="KW-0560">Oxidoreductase</keyword>
<proteinExistence type="inferred from homology"/>
<dbReference type="PANTHER" id="PTHR33269">
    <property type="entry name" value="NADH-UBIQUINONE OXIDOREDUCTASE CHAIN 6"/>
    <property type="match status" value="1"/>
</dbReference>
<comment type="similarity">
    <text evidence="1 2">Belongs to the complex I subunit 6 family.</text>
</comment>
<feature type="transmembrane region" description="Helical" evidence="2">
    <location>
        <begin position="37"/>
        <end position="58"/>
    </location>
</feature>
<protein>
    <recommendedName>
        <fullName evidence="2">NADH-quinone oxidoreductase subunit J</fullName>
        <ecNumber evidence="2">7.1.1.-</ecNumber>
    </recommendedName>
</protein>
<sequence>MFNGIGDFLSSGSSWMFFIFALLAIGGAIFMISFTKVIHMVISVALTFISLGGLYVLLEAEFVAFVQVLIYAGAISILMIFGIMMTKHRQGEEEEPRRPWHEGLVIVGSLALFGVLFYAIQKSKFVATGAFDAGKDNTMEIGKLLYNEHVIPFEIMSVLLTVAFIGAIIIAKREED</sequence>
<dbReference type="PANTHER" id="PTHR33269:SF17">
    <property type="entry name" value="NADH-UBIQUINONE OXIDOREDUCTASE CHAIN 6"/>
    <property type="match status" value="1"/>
</dbReference>
<gene>
    <name evidence="3" type="ORF">ACFPOG_24695</name>
</gene>
<keyword evidence="2" id="KW-0520">NAD</keyword>
<comment type="subcellular location">
    <subcellularLocation>
        <location evidence="2">Cell membrane</location>
        <topology evidence="2">Multi-pass membrane protein</topology>
    </subcellularLocation>
</comment>
<keyword evidence="2" id="KW-1133">Transmembrane helix</keyword>
<feature type="transmembrane region" description="Helical" evidence="2">
    <location>
        <begin position="103"/>
        <end position="120"/>
    </location>
</feature>
<reference evidence="4" key="1">
    <citation type="journal article" date="2019" name="Int. J. Syst. Evol. Microbiol.">
        <title>The Global Catalogue of Microorganisms (GCM) 10K type strain sequencing project: providing services to taxonomists for standard genome sequencing and annotation.</title>
        <authorList>
            <consortium name="The Broad Institute Genomics Platform"/>
            <consortium name="The Broad Institute Genome Sequencing Center for Infectious Disease"/>
            <person name="Wu L."/>
            <person name="Ma J."/>
        </authorList>
    </citation>
    <scope>NUCLEOTIDE SEQUENCE [LARGE SCALE GENOMIC DNA]</scope>
    <source>
        <strain evidence="4">KACC 11904</strain>
    </source>
</reference>
<dbReference type="EC" id="7.1.1.-" evidence="2"/>
<dbReference type="EMBL" id="JBHSMJ010000034">
    <property type="protein sequence ID" value="MFC5451426.1"/>
    <property type="molecule type" value="Genomic_DNA"/>
</dbReference>
<evidence type="ECO:0000256" key="1">
    <source>
        <dbReference type="ARBA" id="ARBA00005698"/>
    </source>
</evidence>
<organism evidence="3 4">
    <name type="scientific">Paenibacillus aestuarii</name>
    <dbReference type="NCBI Taxonomy" id="516965"/>
    <lineage>
        <taxon>Bacteria</taxon>
        <taxon>Bacillati</taxon>
        <taxon>Bacillota</taxon>
        <taxon>Bacilli</taxon>
        <taxon>Bacillales</taxon>
        <taxon>Paenibacillaceae</taxon>
        <taxon>Paenibacillus</taxon>
    </lineage>
</organism>
<feature type="transmembrane region" description="Helical" evidence="2">
    <location>
        <begin position="12"/>
        <end position="30"/>
    </location>
</feature>
<dbReference type="Proteomes" id="UP001596044">
    <property type="component" value="Unassembled WGS sequence"/>
</dbReference>
<comment type="function">
    <text evidence="2">NDH-1 shuttles electrons from NADH, via FMN and iron-sulfur (Fe-S) centers, to quinones in the respiratory chain. Couples the redox reaction to proton translocation (for every two electrons transferred, four hydrogen ions are translocated across the cytoplasmic membrane), and thus conserves the redox energy in a proton gradient.</text>
</comment>